<feature type="transmembrane region" description="Helical" evidence="4">
    <location>
        <begin position="142"/>
        <end position="162"/>
    </location>
</feature>
<dbReference type="Gene3D" id="3.30.450.20">
    <property type="entry name" value="PAS domain"/>
    <property type="match status" value="1"/>
</dbReference>
<dbReference type="InterPro" id="IPR000014">
    <property type="entry name" value="PAS"/>
</dbReference>
<protein>
    <submittedName>
        <fullName evidence="7">PAS domain-containing methyl-accepting chemotaxis protein</fullName>
    </submittedName>
</protein>
<keyword evidence="4" id="KW-0472">Membrane</keyword>
<feature type="domain" description="PAS" evidence="6">
    <location>
        <begin position="17"/>
        <end position="56"/>
    </location>
</feature>
<sequence length="513" mass="56368">MHCTDKEQRYSSKLRLISTTNLKGEITYANPEFCEVAGYTVDELIGRQHNIVRHPDMPSAAFTDLWTHASEGKPWMGLVKNRCKNGDYYWVQAYVTPLFDKDGVKIGYQSVRTKPSDEQIAQADKVYSKISHKPINIKTKRLATRVTLCSVLFCLAIMATALSPLTDGIQGSIIAGLCLVMVLINYGLMKPLNRVQQYSQEIYDNPLAQYAMTGRMNEVGAAELANFMMQSRLRTVIGRVEDSIDMLGHFMTETQHSIGETSQGITQQNLESDMLASAATEMSATAHEIAENTAQTSEATQSTAQLANAGKVIVEDMIDGIKELVNDVKNASHSSEELKTKAAAVEQVVDIINSIAEQTNLLALNAAIEAARAGDQGRGFSVVADEVRVLAQRTQESTGEIRETIDAIQKQVSSTVDVMNRCNEHAHSNIERAENAGRSFDNVNGAMTNITDRSTQVAAASEQQSAVAEEVSQNIYNIREVATRNTEISKRMMSSSEELATLIVDLKSMLKAI</sequence>
<feature type="domain" description="Methyl-accepting transducer" evidence="5">
    <location>
        <begin position="243"/>
        <end position="479"/>
    </location>
</feature>
<dbReference type="InterPro" id="IPR035965">
    <property type="entry name" value="PAS-like_dom_sf"/>
</dbReference>
<evidence type="ECO:0000256" key="2">
    <source>
        <dbReference type="ARBA" id="ARBA00023224"/>
    </source>
</evidence>
<evidence type="ECO:0000259" key="6">
    <source>
        <dbReference type="PROSITE" id="PS50112"/>
    </source>
</evidence>
<dbReference type="EMBL" id="JBBMRA010000020">
    <property type="protein sequence ID" value="MEM5537816.1"/>
    <property type="molecule type" value="Genomic_DNA"/>
</dbReference>
<dbReference type="PANTHER" id="PTHR32089:SF74">
    <property type="entry name" value="METHYL-ACCEPTING CHEMOTAXIS PROTEIN AER"/>
    <property type="match status" value="1"/>
</dbReference>
<dbReference type="SUPFAM" id="SSF55785">
    <property type="entry name" value="PYP-like sensor domain (PAS domain)"/>
    <property type="match status" value="1"/>
</dbReference>
<gene>
    <name evidence="7" type="ORF">WNY58_15630</name>
</gene>
<name>A0ABU9TVS7_9GAMM</name>
<keyword evidence="8" id="KW-1185">Reference proteome</keyword>
<organism evidence="7 8">
    <name type="scientific">Neptuniibacter pectenicola</name>
    <dbReference type="NCBI Taxonomy" id="1806669"/>
    <lineage>
        <taxon>Bacteria</taxon>
        <taxon>Pseudomonadati</taxon>
        <taxon>Pseudomonadota</taxon>
        <taxon>Gammaproteobacteria</taxon>
        <taxon>Oceanospirillales</taxon>
        <taxon>Oceanospirillaceae</taxon>
        <taxon>Neptuniibacter</taxon>
    </lineage>
</organism>
<dbReference type="Proteomes" id="UP001449225">
    <property type="component" value="Unassembled WGS sequence"/>
</dbReference>
<reference evidence="7 8" key="1">
    <citation type="submission" date="2024-03" db="EMBL/GenBank/DDBJ databases">
        <title>Community enrichment and isolation of bacterial strains for fucoidan degradation.</title>
        <authorList>
            <person name="Sichert A."/>
        </authorList>
    </citation>
    <scope>NUCLEOTIDE SEQUENCE [LARGE SCALE GENOMIC DNA]</scope>
    <source>
        <strain evidence="7 8">AS76</strain>
    </source>
</reference>
<dbReference type="Gene3D" id="1.10.287.950">
    <property type="entry name" value="Methyl-accepting chemotaxis protein"/>
    <property type="match status" value="1"/>
</dbReference>
<comment type="subcellular location">
    <subcellularLocation>
        <location evidence="1">Membrane</location>
    </subcellularLocation>
</comment>
<dbReference type="SMART" id="SM00086">
    <property type="entry name" value="PAC"/>
    <property type="match status" value="1"/>
</dbReference>
<dbReference type="CDD" id="cd00130">
    <property type="entry name" value="PAS"/>
    <property type="match status" value="1"/>
</dbReference>
<dbReference type="PROSITE" id="PS50112">
    <property type="entry name" value="PAS"/>
    <property type="match status" value="1"/>
</dbReference>
<feature type="transmembrane region" description="Helical" evidence="4">
    <location>
        <begin position="168"/>
        <end position="188"/>
    </location>
</feature>
<dbReference type="PROSITE" id="PS50111">
    <property type="entry name" value="CHEMOTAXIS_TRANSDUC_2"/>
    <property type="match status" value="1"/>
</dbReference>
<keyword evidence="2 3" id="KW-0807">Transducer</keyword>
<evidence type="ECO:0000256" key="1">
    <source>
        <dbReference type="ARBA" id="ARBA00004370"/>
    </source>
</evidence>
<keyword evidence="4" id="KW-1133">Transmembrane helix</keyword>
<dbReference type="PANTHER" id="PTHR32089">
    <property type="entry name" value="METHYL-ACCEPTING CHEMOTAXIS PROTEIN MCPB"/>
    <property type="match status" value="1"/>
</dbReference>
<dbReference type="Pfam" id="PF08447">
    <property type="entry name" value="PAS_3"/>
    <property type="match status" value="1"/>
</dbReference>
<dbReference type="SMART" id="SM00283">
    <property type="entry name" value="MA"/>
    <property type="match status" value="1"/>
</dbReference>
<evidence type="ECO:0000259" key="5">
    <source>
        <dbReference type="PROSITE" id="PS50111"/>
    </source>
</evidence>
<dbReference type="CDD" id="cd11386">
    <property type="entry name" value="MCP_signal"/>
    <property type="match status" value="1"/>
</dbReference>
<comment type="caution">
    <text evidence="7">The sequence shown here is derived from an EMBL/GenBank/DDBJ whole genome shotgun (WGS) entry which is preliminary data.</text>
</comment>
<proteinExistence type="predicted"/>
<dbReference type="InterPro" id="IPR001610">
    <property type="entry name" value="PAC"/>
</dbReference>
<keyword evidence="4" id="KW-0812">Transmembrane</keyword>
<dbReference type="SUPFAM" id="SSF58104">
    <property type="entry name" value="Methyl-accepting chemotaxis protein (MCP) signaling domain"/>
    <property type="match status" value="1"/>
</dbReference>
<evidence type="ECO:0000313" key="7">
    <source>
        <dbReference type="EMBL" id="MEM5537816.1"/>
    </source>
</evidence>
<dbReference type="InterPro" id="IPR004089">
    <property type="entry name" value="MCPsignal_dom"/>
</dbReference>
<accession>A0ABU9TVS7</accession>
<dbReference type="InterPro" id="IPR013655">
    <property type="entry name" value="PAS_fold_3"/>
</dbReference>
<dbReference type="Pfam" id="PF00015">
    <property type="entry name" value="MCPsignal"/>
    <property type="match status" value="1"/>
</dbReference>
<dbReference type="NCBIfam" id="TIGR00229">
    <property type="entry name" value="sensory_box"/>
    <property type="match status" value="1"/>
</dbReference>
<evidence type="ECO:0000256" key="4">
    <source>
        <dbReference type="SAM" id="Phobius"/>
    </source>
</evidence>
<evidence type="ECO:0000313" key="8">
    <source>
        <dbReference type="Proteomes" id="UP001449225"/>
    </source>
</evidence>
<dbReference type="RefSeq" id="WP_342855015.1">
    <property type="nucleotide sequence ID" value="NZ_JBBMRA010000020.1"/>
</dbReference>
<evidence type="ECO:0000256" key="3">
    <source>
        <dbReference type="PROSITE-ProRule" id="PRU00284"/>
    </source>
</evidence>